<reference evidence="1" key="1">
    <citation type="submission" date="2020-05" db="EMBL/GenBank/DDBJ databases">
        <authorList>
            <person name="Chiriac C."/>
            <person name="Salcher M."/>
            <person name="Ghai R."/>
            <person name="Kavagutti S V."/>
        </authorList>
    </citation>
    <scope>NUCLEOTIDE SEQUENCE</scope>
</reference>
<organism evidence="1">
    <name type="scientific">uncultured Caudovirales phage</name>
    <dbReference type="NCBI Taxonomy" id="2100421"/>
    <lineage>
        <taxon>Viruses</taxon>
        <taxon>Duplodnaviria</taxon>
        <taxon>Heunggongvirae</taxon>
        <taxon>Uroviricota</taxon>
        <taxon>Caudoviricetes</taxon>
        <taxon>Peduoviridae</taxon>
        <taxon>Maltschvirus</taxon>
        <taxon>Maltschvirus maltsch</taxon>
    </lineage>
</organism>
<proteinExistence type="predicted"/>
<accession>A0A6J5T974</accession>
<protein>
    <submittedName>
        <fullName evidence="1">Uncharacterized protein</fullName>
    </submittedName>
</protein>
<sequence>MVPLMWAAAGQAVLGAVKGIAAAGVNKAQAEANNKISASNAEAETSIRAAGNQAKAAENSLGLWSQSINNARRQKQVGGALESTGVNAFRQLDSAVQGHFSGSIREAEQEGAQAAAAAEAGVEGGVADQVAAASALRRQIGEEMSVRATGQATSDVGRRAGILTSQLLSGLDTRAQMAGLDYNRSVTTAFKGQGMLRGAVEGILSSGAIQTAIAGMQAGNPDKTPKMGAESAGGLATREVNLNAVGGTGDIADFAFDTNIRLGEGGGNQLLRLHGLPVHLGD</sequence>
<evidence type="ECO:0000313" key="1">
    <source>
        <dbReference type="EMBL" id="CAB4241283.1"/>
    </source>
</evidence>
<name>A0A6J5T974_9CAUD</name>
<dbReference type="EMBL" id="LR797821">
    <property type="protein sequence ID" value="CAB4241283.1"/>
    <property type="molecule type" value="Genomic_DNA"/>
</dbReference>
<gene>
    <name evidence="1" type="ORF">UFOVP60_2</name>
</gene>